<dbReference type="GO" id="GO:0003995">
    <property type="term" value="F:acyl-CoA dehydrogenase activity"/>
    <property type="evidence" value="ECO:0007669"/>
    <property type="project" value="InterPro"/>
</dbReference>
<evidence type="ECO:0000256" key="5">
    <source>
        <dbReference type="ARBA" id="ARBA00023002"/>
    </source>
</evidence>
<dbReference type="EMBL" id="OB697489">
    <property type="protein sequence ID" value="CAD7238183.1"/>
    <property type="molecule type" value="Genomic_DNA"/>
</dbReference>
<dbReference type="InterPro" id="IPR036250">
    <property type="entry name" value="AcylCo_DH-like_C"/>
</dbReference>
<dbReference type="InterPro" id="IPR009075">
    <property type="entry name" value="AcylCo_DH/oxidase_C"/>
</dbReference>
<protein>
    <recommendedName>
        <fullName evidence="9">Acyl-CoA dehydrogenase</fullName>
    </recommendedName>
</protein>
<dbReference type="GO" id="GO:0005739">
    <property type="term" value="C:mitochondrion"/>
    <property type="evidence" value="ECO:0007669"/>
    <property type="project" value="TreeGrafter"/>
</dbReference>
<reference evidence="8" key="1">
    <citation type="submission" date="2020-11" db="EMBL/GenBank/DDBJ databases">
        <authorList>
            <person name="Tran Van P."/>
        </authorList>
    </citation>
    <scope>NUCLEOTIDE SEQUENCE</scope>
</reference>
<keyword evidence="5 7" id="KW-0560">Oxidoreductase</keyword>
<evidence type="ECO:0000256" key="2">
    <source>
        <dbReference type="ARBA" id="ARBA00009347"/>
    </source>
</evidence>
<keyword evidence="4 7" id="KW-0274">FAD</keyword>
<dbReference type="PROSITE" id="PS00073">
    <property type="entry name" value="ACYL_COA_DH_2"/>
    <property type="match status" value="1"/>
</dbReference>
<sequence>MTYLYNSDSPHIIENYIKPSISGDKVGCLGMTEPVAGSDLANIRSTAVLDGDHYIVNGGKTFITSGYYGDYIVAAVKTDPKAGYGGISMLVIDLESEGVTRNKLKKMGLHGSDTAEIGFSDVRVPKENLVGQEGMGFYYMMQNLVIERMLLVWTCTAGSEKAIEMTLQYMKEREAFGRPISKFQALRHRLVDIATEVEACKAFSFLTTYRYLKGETVTKECSMLKLQSTELLNKVVAECVQFHGGYGFIEDYPICRAYRDARVQTIYGGTSEIMREIVAKIMIDGLNY</sequence>
<evidence type="ECO:0000256" key="7">
    <source>
        <dbReference type="RuleBase" id="RU362125"/>
    </source>
</evidence>
<dbReference type="InterPro" id="IPR009100">
    <property type="entry name" value="AcylCoA_DH/oxidase_NM_dom_sf"/>
</dbReference>
<dbReference type="AlphaFoldDB" id="A0A7R8WZN4"/>
<evidence type="ECO:0000256" key="4">
    <source>
        <dbReference type="ARBA" id="ARBA00022827"/>
    </source>
</evidence>
<accession>A0A7R8WZN4</accession>
<dbReference type="SUPFAM" id="SSF47203">
    <property type="entry name" value="Acyl-CoA dehydrogenase C-terminal domain-like"/>
    <property type="match status" value="1"/>
</dbReference>
<dbReference type="PANTHER" id="PTHR43884">
    <property type="entry name" value="ACYL-COA DEHYDROGENASE"/>
    <property type="match status" value="1"/>
</dbReference>
<dbReference type="Pfam" id="PF02770">
    <property type="entry name" value="Acyl-CoA_dh_M"/>
    <property type="match status" value="1"/>
</dbReference>
<dbReference type="OrthoDB" id="10262177at2759"/>
<dbReference type="SUPFAM" id="SSF56645">
    <property type="entry name" value="Acyl-CoA dehydrogenase NM domain-like"/>
    <property type="match status" value="1"/>
</dbReference>
<keyword evidence="3 7" id="KW-0285">Flavoprotein</keyword>
<dbReference type="Gene3D" id="1.20.140.10">
    <property type="entry name" value="Butyryl-CoA Dehydrogenase, subunit A, domain 3"/>
    <property type="match status" value="1"/>
</dbReference>
<dbReference type="InterPro" id="IPR006089">
    <property type="entry name" value="Acyl-CoA_DH_CS"/>
</dbReference>
<dbReference type="Gene3D" id="2.40.110.10">
    <property type="entry name" value="Butyryl-CoA Dehydrogenase, subunit A, domain 2"/>
    <property type="match status" value="1"/>
</dbReference>
<evidence type="ECO:0000256" key="3">
    <source>
        <dbReference type="ARBA" id="ARBA00022630"/>
    </source>
</evidence>
<dbReference type="InterPro" id="IPR046373">
    <property type="entry name" value="Acyl-CoA_Oxase/DH_mid-dom_sf"/>
</dbReference>
<dbReference type="FunFam" id="2.40.110.10:FF:000002">
    <property type="entry name" value="Acyl-CoA dehydrogenase fadE12"/>
    <property type="match status" value="1"/>
</dbReference>
<evidence type="ECO:0008006" key="9">
    <source>
        <dbReference type="Google" id="ProtNLM"/>
    </source>
</evidence>
<gene>
    <name evidence="8" type="ORF">CTOB1V02_LOCUS15998</name>
</gene>
<dbReference type="GO" id="GO:0033539">
    <property type="term" value="P:fatty acid beta-oxidation using acyl-CoA dehydrogenase"/>
    <property type="evidence" value="ECO:0007669"/>
    <property type="project" value="TreeGrafter"/>
</dbReference>
<evidence type="ECO:0000256" key="1">
    <source>
        <dbReference type="ARBA" id="ARBA00001974"/>
    </source>
</evidence>
<evidence type="ECO:0000256" key="6">
    <source>
        <dbReference type="ARBA" id="ARBA00049552"/>
    </source>
</evidence>
<proteinExistence type="inferred from homology"/>
<comment type="catalytic activity">
    <reaction evidence="6">
        <text>(2S)-2-methylbutanoyl-CoA + oxidized [electron-transfer flavoprotein] + H(+) = (2E)-2-methylbut-2-enoyl-CoA + reduced [electron-transfer flavoprotein]</text>
        <dbReference type="Rhea" id="RHEA:48256"/>
        <dbReference type="Rhea" id="RHEA-COMP:10685"/>
        <dbReference type="Rhea" id="RHEA-COMP:10686"/>
        <dbReference type="ChEBI" id="CHEBI:15378"/>
        <dbReference type="ChEBI" id="CHEBI:57337"/>
        <dbReference type="ChEBI" id="CHEBI:57692"/>
        <dbReference type="ChEBI" id="CHEBI:58307"/>
        <dbReference type="ChEBI" id="CHEBI:88166"/>
    </reaction>
    <physiologicalReaction direction="left-to-right" evidence="6">
        <dbReference type="Rhea" id="RHEA:48257"/>
    </physiologicalReaction>
</comment>
<dbReference type="PANTHER" id="PTHR43884:SF12">
    <property type="entry name" value="ISOVALERYL-COA DEHYDROGENASE, MITOCHONDRIAL-RELATED"/>
    <property type="match status" value="1"/>
</dbReference>
<dbReference type="GO" id="GO:0046359">
    <property type="term" value="P:butyrate catabolic process"/>
    <property type="evidence" value="ECO:0007669"/>
    <property type="project" value="TreeGrafter"/>
</dbReference>
<organism evidence="8">
    <name type="scientific">Cyprideis torosa</name>
    <dbReference type="NCBI Taxonomy" id="163714"/>
    <lineage>
        <taxon>Eukaryota</taxon>
        <taxon>Metazoa</taxon>
        <taxon>Ecdysozoa</taxon>
        <taxon>Arthropoda</taxon>
        <taxon>Crustacea</taxon>
        <taxon>Oligostraca</taxon>
        <taxon>Ostracoda</taxon>
        <taxon>Podocopa</taxon>
        <taxon>Podocopida</taxon>
        <taxon>Cytherocopina</taxon>
        <taxon>Cytheroidea</taxon>
        <taxon>Cytherideidae</taxon>
        <taxon>Cyprideis</taxon>
    </lineage>
</organism>
<dbReference type="InterPro" id="IPR006091">
    <property type="entry name" value="Acyl-CoA_Oxase/DH_mid-dom"/>
</dbReference>
<name>A0A7R8WZN4_9CRUS</name>
<dbReference type="Pfam" id="PF00441">
    <property type="entry name" value="Acyl-CoA_dh_1"/>
    <property type="match status" value="1"/>
</dbReference>
<evidence type="ECO:0000313" key="8">
    <source>
        <dbReference type="EMBL" id="CAD7238183.1"/>
    </source>
</evidence>
<comment type="cofactor">
    <cofactor evidence="1 7">
        <name>FAD</name>
        <dbReference type="ChEBI" id="CHEBI:57692"/>
    </cofactor>
</comment>
<comment type="similarity">
    <text evidence="2 7">Belongs to the acyl-CoA dehydrogenase family.</text>
</comment>
<dbReference type="FunFam" id="1.20.140.10:FF:000001">
    <property type="entry name" value="Acyl-CoA dehydrogenase"/>
    <property type="match status" value="1"/>
</dbReference>